<name>A0ABP0GEV2_CLALP</name>
<dbReference type="Proteomes" id="UP001642483">
    <property type="component" value="Unassembled WGS sequence"/>
</dbReference>
<evidence type="ECO:0000313" key="3">
    <source>
        <dbReference type="Proteomes" id="UP001642483"/>
    </source>
</evidence>
<dbReference type="EMBL" id="CAWYQH010000114">
    <property type="protein sequence ID" value="CAK8690272.1"/>
    <property type="molecule type" value="Genomic_DNA"/>
</dbReference>
<gene>
    <name evidence="2" type="ORF">CVLEPA_LOCUS22903</name>
</gene>
<evidence type="ECO:0000313" key="2">
    <source>
        <dbReference type="EMBL" id="CAK8690272.1"/>
    </source>
</evidence>
<reference evidence="2 3" key="1">
    <citation type="submission" date="2024-02" db="EMBL/GenBank/DDBJ databases">
        <authorList>
            <person name="Daric V."/>
            <person name="Darras S."/>
        </authorList>
    </citation>
    <scope>NUCLEOTIDE SEQUENCE [LARGE SCALE GENOMIC DNA]</scope>
</reference>
<protein>
    <submittedName>
        <fullName evidence="2">Uncharacterized protein</fullName>
    </submittedName>
</protein>
<comment type="caution">
    <text evidence="2">The sequence shown here is derived from an EMBL/GenBank/DDBJ whole genome shotgun (WGS) entry which is preliminary data.</text>
</comment>
<keyword evidence="3" id="KW-1185">Reference proteome</keyword>
<keyword evidence="1" id="KW-1133">Transmembrane helix</keyword>
<organism evidence="2 3">
    <name type="scientific">Clavelina lepadiformis</name>
    <name type="common">Light-bulb sea squirt</name>
    <name type="synonym">Ascidia lepadiformis</name>
    <dbReference type="NCBI Taxonomy" id="159417"/>
    <lineage>
        <taxon>Eukaryota</taxon>
        <taxon>Metazoa</taxon>
        <taxon>Chordata</taxon>
        <taxon>Tunicata</taxon>
        <taxon>Ascidiacea</taxon>
        <taxon>Aplousobranchia</taxon>
        <taxon>Clavelinidae</taxon>
        <taxon>Clavelina</taxon>
    </lineage>
</organism>
<proteinExistence type="predicted"/>
<accession>A0ABP0GEV2</accession>
<keyword evidence="1" id="KW-0812">Transmembrane</keyword>
<keyword evidence="1" id="KW-0472">Membrane</keyword>
<sequence length="100" mass="11290">MDQPDHGRRNKRSDCDVTEQLVQMMVLCNLIVSPMRLIWLYWAKTCDRLNSWELNSSATGFSDKYPSLKPGQDNNELESADIVEGTVAPLLTLREMSAGS</sequence>
<evidence type="ECO:0000256" key="1">
    <source>
        <dbReference type="SAM" id="Phobius"/>
    </source>
</evidence>
<feature type="transmembrane region" description="Helical" evidence="1">
    <location>
        <begin position="21"/>
        <end position="42"/>
    </location>
</feature>